<sequence length="110" mass="12360">MKDIAGHIKPILGATQWLDLVFKSDLSAEHKLIAAVIARTCLYNRTVKMQLSSISLYNISRILKMNQQEVSVLVDKLIVNGWLFDTERAAGATKVYALTFSLLPLNNLRE</sequence>
<dbReference type="Proteomes" id="UP000231419">
    <property type="component" value="Segment"/>
</dbReference>
<evidence type="ECO:0000313" key="2">
    <source>
        <dbReference type="Proteomes" id="UP000231419"/>
    </source>
</evidence>
<keyword evidence="2" id="KW-1185">Reference proteome</keyword>
<protein>
    <submittedName>
        <fullName evidence="1">Uncharacterized protein</fullName>
    </submittedName>
</protein>
<dbReference type="OrthoDB" id="41097at10239"/>
<proteinExistence type="predicted"/>
<name>A0A2D0ZMX6_9CAUD</name>
<reference evidence="2" key="1">
    <citation type="submission" date="2017-08" db="EMBL/GenBank/DDBJ databases">
        <authorList>
            <person name="de Groot N.N."/>
        </authorList>
    </citation>
    <scope>NUCLEOTIDE SEQUENCE [LARGE SCALE GENOMIC DNA]</scope>
</reference>
<gene>
    <name evidence="1" type="ORF">SEA_TRINA_55</name>
</gene>
<evidence type="ECO:0000313" key="1">
    <source>
        <dbReference type="EMBL" id="ASZ74871.1"/>
    </source>
</evidence>
<accession>A0A2D0ZMX6</accession>
<organism evidence="1 2">
    <name type="scientific">Rhodococcus phage Trina</name>
    <dbReference type="NCBI Taxonomy" id="2027905"/>
    <lineage>
        <taxon>Viruses</taxon>
        <taxon>Duplodnaviria</taxon>
        <taxon>Heunggongvirae</taxon>
        <taxon>Uroviricota</taxon>
        <taxon>Caudoviricetes</taxon>
        <taxon>Trinavirus</taxon>
        <taxon>Trinavirus trina</taxon>
    </lineage>
</organism>
<dbReference type="EMBL" id="MF668286">
    <property type="protein sequence ID" value="ASZ74871.1"/>
    <property type="molecule type" value="Genomic_DNA"/>
</dbReference>